<sequence length="442" mass="47547">MTTIGDRVRESRLAAGLSQTALAGNAFSPSYISLIEAGHREPTDAALGVLAERLGTTLEFLKHGEDGPNEARTRLELDYARLDLASGDAAGAVHRIGALDLTVVTPVLRVEALSTLARAHELLGELETAITLLEPLLAETQQRPDHLRAAVLTTALVGCYLEAGDLHRAVEVGERTLADLDSADLVGTDEHLRLASTVLWAYVERGDLLYATHRAAELVRLAESLGTPRGRGSVYWNAALVAEQRRDYELAQRYTERALALLSEGEPDRDLPRLRVNYAWLLLRSEPADPHAALEQIDRAEPGLNAVGSALDVARLQVERSRAHLMLGDEAAAESDARAALAGLGDSPRLEAATAHIALGDVLDARGDHEGASTAFQWGADMLGMMAATRHSAGVWRDLGDRYLRRGDVDAAARAFDRALREAGFQPSVPTGAPRETWSLGG</sequence>
<reference evidence="3 4" key="1">
    <citation type="submission" date="2021-01" db="EMBL/GenBank/DDBJ databases">
        <title>Whole genome shotgun sequence of Cellulomonas phragmiteti NBRC 110785.</title>
        <authorList>
            <person name="Komaki H."/>
            <person name="Tamura T."/>
        </authorList>
    </citation>
    <scope>NUCLEOTIDE SEQUENCE [LARGE SCALE GENOMIC DNA]</scope>
    <source>
        <strain evidence="3 4">NBRC 110785</strain>
    </source>
</reference>
<dbReference type="SMART" id="SM00530">
    <property type="entry name" value="HTH_XRE"/>
    <property type="match status" value="1"/>
</dbReference>
<protein>
    <recommendedName>
        <fullName evidence="2">HTH cro/C1-type domain-containing protein</fullName>
    </recommendedName>
</protein>
<evidence type="ECO:0000313" key="4">
    <source>
        <dbReference type="Proteomes" id="UP000614741"/>
    </source>
</evidence>
<feature type="domain" description="HTH cro/C1-type" evidence="2">
    <location>
        <begin position="8"/>
        <end position="61"/>
    </location>
</feature>
<dbReference type="Gene3D" id="1.25.40.10">
    <property type="entry name" value="Tetratricopeptide repeat domain"/>
    <property type="match status" value="2"/>
</dbReference>
<keyword evidence="1" id="KW-0802">TPR repeat</keyword>
<dbReference type="SUPFAM" id="SSF48452">
    <property type="entry name" value="TPR-like"/>
    <property type="match status" value="3"/>
</dbReference>
<gene>
    <name evidence="3" type="ORF">Cph01nite_16550</name>
</gene>
<accession>A0ABQ4DKL1</accession>
<dbReference type="EMBL" id="BONP01000008">
    <property type="protein sequence ID" value="GIG39893.1"/>
    <property type="molecule type" value="Genomic_DNA"/>
</dbReference>
<proteinExistence type="predicted"/>
<organism evidence="3 4">
    <name type="scientific">Cellulomonas phragmiteti</name>
    <dbReference type="NCBI Taxonomy" id="478780"/>
    <lineage>
        <taxon>Bacteria</taxon>
        <taxon>Bacillati</taxon>
        <taxon>Actinomycetota</taxon>
        <taxon>Actinomycetes</taxon>
        <taxon>Micrococcales</taxon>
        <taxon>Cellulomonadaceae</taxon>
        <taxon>Cellulomonas</taxon>
    </lineage>
</organism>
<dbReference type="PROSITE" id="PS50005">
    <property type="entry name" value="TPR"/>
    <property type="match status" value="1"/>
</dbReference>
<dbReference type="CDD" id="cd00093">
    <property type="entry name" value="HTH_XRE"/>
    <property type="match status" value="1"/>
</dbReference>
<dbReference type="InterPro" id="IPR001387">
    <property type="entry name" value="Cro/C1-type_HTH"/>
</dbReference>
<dbReference type="SMART" id="SM00028">
    <property type="entry name" value="TPR"/>
    <property type="match status" value="4"/>
</dbReference>
<dbReference type="RefSeq" id="WP_203673180.1">
    <property type="nucleotide sequence ID" value="NZ_BONP01000008.1"/>
</dbReference>
<comment type="caution">
    <text evidence="3">The sequence shown here is derived from an EMBL/GenBank/DDBJ whole genome shotgun (WGS) entry which is preliminary data.</text>
</comment>
<dbReference type="PROSITE" id="PS50943">
    <property type="entry name" value="HTH_CROC1"/>
    <property type="match status" value="1"/>
</dbReference>
<dbReference type="InterPro" id="IPR019734">
    <property type="entry name" value="TPR_rpt"/>
</dbReference>
<evidence type="ECO:0000259" key="2">
    <source>
        <dbReference type="PROSITE" id="PS50943"/>
    </source>
</evidence>
<dbReference type="SUPFAM" id="SSF47413">
    <property type="entry name" value="lambda repressor-like DNA-binding domains"/>
    <property type="match status" value="1"/>
</dbReference>
<keyword evidence="4" id="KW-1185">Reference proteome</keyword>
<dbReference type="Gene3D" id="1.10.260.40">
    <property type="entry name" value="lambda repressor-like DNA-binding domains"/>
    <property type="match status" value="1"/>
</dbReference>
<dbReference type="Proteomes" id="UP000614741">
    <property type="component" value="Unassembled WGS sequence"/>
</dbReference>
<dbReference type="InterPro" id="IPR011990">
    <property type="entry name" value="TPR-like_helical_dom_sf"/>
</dbReference>
<dbReference type="InterPro" id="IPR010982">
    <property type="entry name" value="Lambda_DNA-bd_dom_sf"/>
</dbReference>
<feature type="repeat" description="TPR" evidence="1">
    <location>
        <begin position="393"/>
        <end position="426"/>
    </location>
</feature>
<evidence type="ECO:0000256" key="1">
    <source>
        <dbReference type="PROSITE-ProRule" id="PRU00339"/>
    </source>
</evidence>
<name>A0ABQ4DKL1_9CELL</name>
<evidence type="ECO:0000313" key="3">
    <source>
        <dbReference type="EMBL" id="GIG39893.1"/>
    </source>
</evidence>
<dbReference type="Pfam" id="PF13560">
    <property type="entry name" value="HTH_31"/>
    <property type="match status" value="1"/>
</dbReference>